<evidence type="ECO:0008006" key="2">
    <source>
        <dbReference type="Google" id="ProtNLM"/>
    </source>
</evidence>
<organism evidence="1">
    <name type="scientific">Gibberella zeae</name>
    <name type="common">Wheat head blight fungus</name>
    <name type="synonym">Fusarium graminearum</name>
    <dbReference type="NCBI Taxonomy" id="5518"/>
    <lineage>
        <taxon>Eukaryota</taxon>
        <taxon>Fungi</taxon>
        <taxon>Dikarya</taxon>
        <taxon>Ascomycota</taxon>
        <taxon>Pezizomycotina</taxon>
        <taxon>Sordariomycetes</taxon>
        <taxon>Hypocreomycetidae</taxon>
        <taxon>Hypocreales</taxon>
        <taxon>Nectriaceae</taxon>
        <taxon>Fusarium</taxon>
    </lineage>
</organism>
<protein>
    <recommendedName>
        <fullName evidence="2">Mg2+ transporter zinc transport protein</fullName>
    </recommendedName>
</protein>
<reference evidence="1" key="1">
    <citation type="submission" date="2019-04" db="EMBL/GenBank/DDBJ databases">
        <authorList>
            <person name="Melise S."/>
            <person name="Noan J."/>
            <person name="Okalmin O."/>
        </authorList>
    </citation>
    <scope>NUCLEOTIDE SEQUENCE</scope>
    <source>
        <strain evidence="1">FN9</strain>
    </source>
</reference>
<gene>
    <name evidence="1" type="ORF">FUG_LOCUS237310</name>
</gene>
<accession>A0A4E9E822</accession>
<dbReference type="Gene3D" id="1.20.58.340">
    <property type="entry name" value="Magnesium transport protein CorA, transmembrane region"/>
    <property type="match status" value="1"/>
</dbReference>
<evidence type="ECO:0000313" key="1">
    <source>
        <dbReference type="EMBL" id="VIO57111.1"/>
    </source>
</evidence>
<sequence>MDTPNSNCTYSFGDNGTTATVGPSGRLLRISQHFRGEKVGYCVDHQSIPQPYEVIDRINTFLSSADDPDHNIGFYLDPEWLGDGVGKPSTTFIDDRWPVFTINTDKANVEIQYSISNGVVYQIFHFAYDQPPMGLRTDLLIRQLEFADRDNAFNKAEPKDDGYNTELSSDGHHIRRWHGMEEDDKQVVLFISAYMGSPLAFTEGAQNGGENEEQVYYMVWPENITTGSVEITFVYSLKSINDKSIKSPLGTVLAPVLRDPSRIHISGDDNFTESPRLNEILKRNLEHILSVCSIPVYTDTNDDNKPAIALTCGDIDNHRVATAASFYCFQLLLLALKHFEISSHHTEGPCAEAKWCYTCSMVSRIRKVLNGHLKWIFGSEYRNLASNIKCPHTWVNGKEIDGWEKNPYFPESLVDVPFQLIMAGDFYDYDKSYRARKITKDRCIVPKTVGRAIRAWVEELDTKNKLGCYAFPRNMEAPIHHFYLTDHVLIWRATKSVESLGLENYLFVDRTVDQNVGERQSRKGSSKRYYWPSIVQSQILKRFTGENPVSKKRMLSVSRSPSHICFLFRNKDASLFHAMDAGLFDKPGATVPTAEDVWSNKLDTWKGLVDCQRLHEDNDDTTWDEPLRFALSMIKAQKGKSMNSLSPKEIHGRATSVLLSSVWSNSLFPGQLDINDEPTIYADERKRDTYWGSTFEIPYILWKYAQPPEDPTFAAGTVKHQSSPMTTLEAEFWISLKALIENQSDRNVVSKTSTGPMKISFPWNNFVDQSNVVQLSDEWLYNLPDYFKADAEQVNEEEIERAFDMISSLGDEFFDKYVKGVVINVPRSRPGKKEPPRLDDMCQIAKDRSHLRRLIIERRLPNVSKKRLYASFASDRNEQRPYPQIRGESEAILSFFSKHTANDKSFFENTTAEKNRWTTELHLSFYALDTKLCSIMADIITKSPCDDYTADWLLDKGTIGCRFDGDLIDRYWTVYFLESGRHARELDAEKAEAIVKNTLRNQREEGSVGFTTLDLDALGENKEPWRQRRILELLLFQRTMDQMRHYTVETLNHVTSNVWKPSKTEPRAMATPGTHEALTVPQAAPRRVSSFQNFSQRCQLYQHILHKVEQDLAENLVAIDLWLNRERERQNEPPRWTFNDEIKYRTIISKLVIQNNRSVQEIQRIHANISHFKDFLTLELERMRNEADQRREDNIKRFTYVTVIFLPLSFGTGVFSMSNAPSGQTLESMIKTSAVAFGATIVLLVFSGQLESLFRSASRLLSDLYHVRLSRWFWKVGHFFRSFFARWSWYKKRDEEAGLRSTQSES</sequence>
<dbReference type="EMBL" id="CAAKMV010000127">
    <property type="protein sequence ID" value="VIO57111.1"/>
    <property type="molecule type" value="Genomic_DNA"/>
</dbReference>
<name>A0A4E9E822_GIBZA</name>
<proteinExistence type="predicted"/>